<dbReference type="RefSeq" id="XP_066924719.1">
    <property type="nucleotide sequence ID" value="XM_067068618.1"/>
</dbReference>
<dbReference type="InterPro" id="IPR052065">
    <property type="entry name" value="Compl_asym_regulator"/>
</dbReference>
<evidence type="ECO:0000256" key="6">
    <source>
        <dbReference type="SAM" id="SignalP"/>
    </source>
</evidence>
<keyword evidence="5" id="KW-1015">Disulfide bond</keyword>
<accession>A0A7M5XC14</accession>
<dbReference type="FunFam" id="2.20.100.10:FF:000001">
    <property type="entry name" value="semaphorin-5A isoform X1"/>
    <property type="match status" value="1"/>
</dbReference>
<dbReference type="Pfam" id="PF00090">
    <property type="entry name" value="TSP_1"/>
    <property type="match status" value="4"/>
</dbReference>
<dbReference type="PANTHER" id="PTHR22906:SF43">
    <property type="entry name" value="PROPERDIN"/>
    <property type="match status" value="1"/>
</dbReference>
<keyword evidence="4" id="KW-0677">Repeat</keyword>
<dbReference type="AlphaFoldDB" id="A0A7M5XC14"/>
<feature type="chain" id="PRO_5029640294" evidence="6">
    <location>
        <begin position="18"/>
        <end position="548"/>
    </location>
</feature>
<evidence type="ECO:0000313" key="8">
    <source>
        <dbReference type="Proteomes" id="UP000594262"/>
    </source>
</evidence>
<dbReference type="Gene3D" id="2.20.100.10">
    <property type="entry name" value="Thrombospondin type-1 (TSP1) repeat"/>
    <property type="match status" value="4"/>
</dbReference>
<feature type="signal peptide" evidence="6">
    <location>
        <begin position="1"/>
        <end position="17"/>
    </location>
</feature>
<evidence type="ECO:0000256" key="4">
    <source>
        <dbReference type="ARBA" id="ARBA00022737"/>
    </source>
</evidence>
<keyword evidence="2" id="KW-0964">Secreted</keyword>
<evidence type="ECO:0000256" key="5">
    <source>
        <dbReference type="ARBA" id="ARBA00023157"/>
    </source>
</evidence>
<dbReference type="SMART" id="SM00209">
    <property type="entry name" value="TSP1"/>
    <property type="match status" value="6"/>
</dbReference>
<dbReference type="InterPro" id="IPR000884">
    <property type="entry name" value="TSP1_rpt"/>
</dbReference>
<dbReference type="PROSITE" id="PS50092">
    <property type="entry name" value="TSP1"/>
    <property type="match status" value="6"/>
</dbReference>
<protein>
    <submittedName>
        <fullName evidence="7">Uncharacterized protein</fullName>
    </submittedName>
</protein>
<dbReference type="SUPFAM" id="SSF82895">
    <property type="entry name" value="TSP-1 type 1 repeat"/>
    <property type="match status" value="5"/>
</dbReference>
<keyword evidence="3 6" id="KW-0732">Signal</keyword>
<dbReference type="PANTHER" id="PTHR22906">
    <property type="entry name" value="PROPERDIN"/>
    <property type="match status" value="1"/>
</dbReference>
<dbReference type="InterPro" id="IPR036383">
    <property type="entry name" value="TSP1_rpt_sf"/>
</dbReference>
<evidence type="ECO:0000256" key="3">
    <source>
        <dbReference type="ARBA" id="ARBA00022729"/>
    </source>
</evidence>
<reference evidence="7" key="1">
    <citation type="submission" date="2021-01" db="UniProtKB">
        <authorList>
            <consortium name="EnsemblMetazoa"/>
        </authorList>
    </citation>
    <scope>IDENTIFICATION</scope>
</reference>
<dbReference type="GeneID" id="136812147"/>
<evidence type="ECO:0000256" key="2">
    <source>
        <dbReference type="ARBA" id="ARBA00022525"/>
    </source>
</evidence>
<evidence type="ECO:0000313" key="7">
    <source>
        <dbReference type="EnsemblMetazoa" id="CLYHEMP020712.1"/>
    </source>
</evidence>
<dbReference type="EnsemblMetazoa" id="CLYHEMT020712.1">
    <property type="protein sequence ID" value="CLYHEMP020712.1"/>
    <property type="gene ID" value="CLYHEMG020712"/>
</dbReference>
<evidence type="ECO:0000256" key="1">
    <source>
        <dbReference type="ARBA" id="ARBA00004613"/>
    </source>
</evidence>
<organism evidence="7 8">
    <name type="scientific">Clytia hemisphaerica</name>
    <dbReference type="NCBI Taxonomy" id="252671"/>
    <lineage>
        <taxon>Eukaryota</taxon>
        <taxon>Metazoa</taxon>
        <taxon>Cnidaria</taxon>
        <taxon>Hydrozoa</taxon>
        <taxon>Hydroidolina</taxon>
        <taxon>Leptothecata</taxon>
        <taxon>Obeliida</taxon>
        <taxon>Clytiidae</taxon>
        <taxon>Clytia</taxon>
    </lineage>
</organism>
<keyword evidence="8" id="KW-1185">Reference proteome</keyword>
<name>A0A7M5XC14_9CNID</name>
<proteinExistence type="predicted"/>
<comment type="subcellular location">
    <subcellularLocation>
        <location evidence="1">Secreted</location>
    </subcellularLocation>
</comment>
<dbReference type="OrthoDB" id="446173at2759"/>
<sequence length="548" mass="59145">MKFPIAIFLMGATLVQGLLHISKCNPQSYVKVGCFKDNIVPKRALTTQLLNRMDPHSKKGDGQLIDLNNYGQSLKELVCRCSQLAKAKGFEYFAIQFYGECWAGHPKDATRHGISKGGCVDARLKDGSCGPRSTECAGKCGENFVYRVAKPVDGGWSSWGKYGACVGRCGSKGVQRRYRTCSKPRPVDGGKPCVGPRFSTKTCQKAACPGKWQNWSSWTQCVQTRQRRCTVNGKPAPQSQCGGNPTERRTCQKCQGNWGGWGVWSDCGTPNKPCGTGSRVRRRVCLPFPGFHCPGKSEERISCQHQCKKTCVWGRCSKSCGGGIRIRARKCVAVGTNIVVSGCPGVSSQQGACNTQVCPIWIWGPWSRCSRTCGSGSQNRAQICVVPGTSPPKGTTGCSGKGKVESKSCLIRGCPVWTQWGSWSPCPKCRPSGTPAPKRIRQRRCVYEGSNINAAGCQGARIEFQNCITLNCGPLPCSVKCLPTDIEGKVCVRNNAGREWTMANECAFKRLRCSMPGLTMRHGKCLTLPGGGLGPIGPGGPIPVGPAQ</sequence>
<dbReference type="Proteomes" id="UP000594262">
    <property type="component" value="Unplaced"/>
</dbReference>